<protein>
    <recommendedName>
        <fullName evidence="3">PF07600 domain protein</fullName>
    </recommendedName>
</protein>
<evidence type="ECO:0000313" key="2">
    <source>
        <dbReference type="Proteomes" id="UP000012112"/>
    </source>
</evidence>
<reference evidence="1 2" key="1">
    <citation type="submission" date="2013-01" db="EMBL/GenBank/DDBJ databases">
        <authorList>
            <person name="Harkins D.M."/>
            <person name="Durkin A.S."/>
            <person name="Brinkac L.M."/>
            <person name="Haft D.H."/>
            <person name="Selengut J.D."/>
            <person name="Sanka R."/>
            <person name="DePew J."/>
            <person name="Purushe J."/>
            <person name="Matthias M.A."/>
            <person name="Vinetz J.M."/>
            <person name="Sutton G.G."/>
            <person name="Nierman W.C."/>
            <person name="Fouts D.E."/>
        </authorList>
    </citation>
    <scope>NUCLEOTIDE SEQUENCE [LARGE SCALE GENOMIC DNA]</scope>
    <source>
        <strain evidence="1 2">HAI1536</strain>
    </source>
</reference>
<dbReference type="Pfam" id="PF07600">
    <property type="entry name" value="DUF1564"/>
    <property type="match status" value="1"/>
</dbReference>
<dbReference type="AlphaFoldDB" id="M6VF27"/>
<dbReference type="Proteomes" id="UP000012112">
    <property type="component" value="Unassembled WGS sequence"/>
</dbReference>
<dbReference type="EMBL" id="AKWD02000065">
    <property type="protein sequence ID" value="EMO51744.1"/>
    <property type="molecule type" value="Genomic_DNA"/>
</dbReference>
<feature type="non-terminal residue" evidence="1">
    <location>
        <position position="68"/>
    </location>
</feature>
<organism evidence="1 2">
    <name type="scientific">Leptospira noguchii</name>
    <dbReference type="NCBI Taxonomy" id="28182"/>
    <lineage>
        <taxon>Bacteria</taxon>
        <taxon>Pseudomonadati</taxon>
        <taxon>Spirochaetota</taxon>
        <taxon>Spirochaetia</taxon>
        <taxon>Leptospirales</taxon>
        <taxon>Leptospiraceae</taxon>
        <taxon>Leptospira</taxon>
    </lineage>
</organism>
<comment type="caution">
    <text evidence="1">The sequence shown here is derived from an EMBL/GenBank/DDBJ whole genome shotgun (WGS) entry which is preliminary data.</text>
</comment>
<gene>
    <name evidence="1" type="ORF">LEP1GSC172_0011</name>
</gene>
<dbReference type="RefSeq" id="WP_002180562.1">
    <property type="nucleotide sequence ID" value="NZ_AKWD02000065.1"/>
</dbReference>
<name>M6VF27_9LEPT</name>
<proteinExistence type="predicted"/>
<dbReference type="InterPro" id="IPR011458">
    <property type="entry name" value="DUF1564"/>
</dbReference>
<accession>M6VF27</accession>
<evidence type="ECO:0000313" key="1">
    <source>
        <dbReference type="EMBL" id="EMO51744.1"/>
    </source>
</evidence>
<sequence length="68" mass="7882">MDILLLDDDGQKIESALVENSVGSDSLLVPDVYWNRLNLQERKALRGKLPFLLRKYSKQIVSMKRLHN</sequence>
<evidence type="ECO:0008006" key="3">
    <source>
        <dbReference type="Google" id="ProtNLM"/>
    </source>
</evidence>